<keyword evidence="2" id="KW-1185">Reference proteome</keyword>
<accession>A0ABU7J2I0</accession>
<proteinExistence type="predicted"/>
<evidence type="ECO:0008006" key="3">
    <source>
        <dbReference type="Google" id="ProtNLM"/>
    </source>
</evidence>
<evidence type="ECO:0000313" key="1">
    <source>
        <dbReference type="EMBL" id="MEE2000713.1"/>
    </source>
</evidence>
<gene>
    <name evidence="1" type="ORF">QWY20_04555</name>
</gene>
<reference evidence="1 2" key="1">
    <citation type="submission" date="2023-07" db="EMBL/GenBank/DDBJ databases">
        <title>Alkalimonas sp., MEB108 novel, alkaliphilic bacterium isolated from Lonar Lake, India.</title>
        <authorList>
            <person name="Joshi A."/>
            <person name="Thite S."/>
        </authorList>
    </citation>
    <scope>NUCLEOTIDE SEQUENCE [LARGE SCALE GENOMIC DNA]</scope>
    <source>
        <strain evidence="1 2">MEB108</strain>
    </source>
</reference>
<dbReference type="Proteomes" id="UP001336314">
    <property type="component" value="Unassembled WGS sequence"/>
</dbReference>
<dbReference type="EMBL" id="JAUHLI010000004">
    <property type="protein sequence ID" value="MEE2000713.1"/>
    <property type="molecule type" value="Genomic_DNA"/>
</dbReference>
<sequence>MIVATKVQHSVECTFRRSLSFQGEDWSKQLALCLKELPAVAEVILVLSPELYQLVQVDKPQVPDAELKSALRWQLKELVSLELDDMQFDYLDLPSSHQQQAQRLQLVVSSRHLLQQLVRSFHQNHLSITTILPEEWLFKAFIPRQPQPILVLSHRSGQDVSMMIVRGEQVCFSRRIRGLQQLEQLSLDALQQGYLDTLGLEVQRSVDYFEGQMKQAPVRHLCLALDSELQAEIAVFFRELGFAKVEILDFTPWFPDLPLVQQVQFAVPLAAAMGTELLAAQEDSLENAS</sequence>
<organism evidence="1 2">
    <name type="scientific">Alkalimonas cellulosilytica</name>
    <dbReference type="NCBI Taxonomy" id="3058395"/>
    <lineage>
        <taxon>Bacteria</taxon>
        <taxon>Pseudomonadati</taxon>
        <taxon>Pseudomonadota</taxon>
        <taxon>Gammaproteobacteria</taxon>
        <taxon>Alkalimonas</taxon>
    </lineage>
</organism>
<dbReference type="RefSeq" id="WP_330127854.1">
    <property type="nucleotide sequence ID" value="NZ_JAUHLI010000004.1"/>
</dbReference>
<comment type="caution">
    <text evidence="1">The sequence shown here is derived from an EMBL/GenBank/DDBJ whole genome shotgun (WGS) entry which is preliminary data.</text>
</comment>
<dbReference type="Gene3D" id="3.30.420.380">
    <property type="match status" value="1"/>
</dbReference>
<dbReference type="InterPro" id="IPR043129">
    <property type="entry name" value="ATPase_NBD"/>
</dbReference>
<name>A0ABU7J2I0_9GAMM</name>
<dbReference type="SUPFAM" id="SSF53067">
    <property type="entry name" value="Actin-like ATPase domain"/>
    <property type="match status" value="1"/>
</dbReference>
<protein>
    <recommendedName>
        <fullName evidence="3">MSHA biogenesis protein MshI</fullName>
    </recommendedName>
</protein>
<evidence type="ECO:0000313" key="2">
    <source>
        <dbReference type="Proteomes" id="UP001336314"/>
    </source>
</evidence>